<evidence type="ECO:0000256" key="4">
    <source>
        <dbReference type="ARBA" id="ARBA00022581"/>
    </source>
</evidence>
<comment type="caution">
    <text evidence="16">Lacks conserved residue(s) required for the propagation of feature annotation.</text>
</comment>
<keyword evidence="11 16" id="KW-0010">Activator</keyword>
<dbReference type="GO" id="GO:0039648">
    <property type="term" value="P:symbiont-mediated perturbation of host ubiquitin-like protein modification"/>
    <property type="evidence" value="ECO:0007669"/>
    <property type="project" value="UniProtKB-UniRule"/>
</dbReference>
<evidence type="ECO:0000256" key="14">
    <source>
        <dbReference type="ARBA" id="ARBA00023280"/>
    </source>
</evidence>
<dbReference type="GO" id="GO:0052150">
    <property type="term" value="P:symbiont-mediated perturbation of host apoptosis"/>
    <property type="evidence" value="ECO:0007669"/>
    <property type="project" value="UniProtKB-KW"/>
</dbReference>
<accession>A0A2D2ALG8</accession>
<dbReference type="GO" id="GO:0003677">
    <property type="term" value="F:DNA binding"/>
    <property type="evidence" value="ECO:0007669"/>
    <property type="project" value="UniProtKB-UniRule"/>
</dbReference>
<evidence type="ECO:0000256" key="11">
    <source>
        <dbReference type="ARBA" id="ARBA00023159"/>
    </source>
</evidence>
<comment type="subunit">
    <text evidence="16">Forms homodimers. Interacts with ubiquitin-protein ligase UBE3A/E6-AP; this interaction stimulates UBE3A ubiquitin activity. Interacts with host BAK1.</text>
</comment>
<keyword evidence="2 16" id="KW-0244">Early protein</keyword>
<dbReference type="Gene3D" id="3.30.240.40">
    <property type="entry name" value="E6 early regulatory protein"/>
    <property type="match status" value="2"/>
</dbReference>
<gene>
    <name evidence="16 18" type="primary">E6</name>
</gene>
<dbReference type="Proteomes" id="UP000290570">
    <property type="component" value="Segment"/>
</dbReference>
<dbReference type="HAMAP" id="MF_04006">
    <property type="entry name" value="HPV_E6"/>
    <property type="match status" value="1"/>
</dbReference>
<dbReference type="GO" id="GO:0006355">
    <property type="term" value="P:regulation of DNA-templated transcription"/>
    <property type="evidence" value="ECO:0007669"/>
    <property type="project" value="UniProtKB-UniRule"/>
</dbReference>
<evidence type="ECO:0000256" key="6">
    <source>
        <dbReference type="ARBA" id="ARBA00022723"/>
    </source>
</evidence>
<feature type="zinc finger region" evidence="16">
    <location>
        <begin position="100"/>
        <end position="136"/>
    </location>
</feature>
<dbReference type="Pfam" id="PF00518">
    <property type="entry name" value="E6"/>
    <property type="match status" value="1"/>
</dbReference>
<dbReference type="GO" id="GO:0006351">
    <property type="term" value="P:DNA-templated transcription"/>
    <property type="evidence" value="ECO:0007669"/>
    <property type="project" value="UniProtKB-UniRule"/>
</dbReference>
<evidence type="ECO:0000256" key="13">
    <source>
        <dbReference type="ARBA" id="ARBA00023200"/>
    </source>
</evidence>
<dbReference type="GO" id="GO:0008270">
    <property type="term" value="F:zinc ion binding"/>
    <property type="evidence" value="ECO:0007669"/>
    <property type="project" value="UniProtKB-KW"/>
</dbReference>
<keyword evidence="5 16" id="KW-1090">Inhibition of host innate immune response by virus</keyword>
<feature type="zinc finger region" evidence="16">
    <location>
        <begin position="27"/>
        <end position="63"/>
    </location>
</feature>
<evidence type="ECO:0000256" key="17">
    <source>
        <dbReference type="RuleBase" id="RU363123"/>
    </source>
</evidence>
<comment type="subcellular location">
    <subcellularLocation>
        <location evidence="16 17">Host cytoplasm</location>
    </subcellularLocation>
    <subcellularLocation>
        <location evidence="16 17">Host nucleus</location>
    </subcellularLocation>
</comment>
<evidence type="ECO:0000256" key="8">
    <source>
        <dbReference type="ARBA" id="ARBA00022833"/>
    </source>
</evidence>
<keyword evidence="9 16" id="KW-0805">Transcription regulation</keyword>
<dbReference type="SUPFAM" id="SSF161229">
    <property type="entry name" value="E6 C-terminal domain-like"/>
    <property type="match status" value="2"/>
</dbReference>
<evidence type="ECO:0000256" key="5">
    <source>
        <dbReference type="ARBA" id="ARBA00022632"/>
    </source>
</evidence>
<keyword evidence="15 16" id="KW-1119">Modulation of host cell apoptosis by virus</keyword>
<dbReference type="InterPro" id="IPR038575">
    <property type="entry name" value="E6_sf"/>
</dbReference>
<keyword evidence="14 16" id="KW-0899">Viral immunoevasion</keyword>
<dbReference type="GO" id="GO:0052170">
    <property type="term" value="P:symbiont-mediated suppression of host innate immune response"/>
    <property type="evidence" value="ECO:0007669"/>
    <property type="project" value="UniProtKB-KW"/>
</dbReference>
<comment type="similarity">
    <text evidence="1 16 17">Belongs to the papillomaviridae E6 protein family.</text>
</comment>
<dbReference type="EMBL" id="MF588707">
    <property type="protein sequence ID" value="ATQ38289.1"/>
    <property type="molecule type" value="Genomic_DNA"/>
</dbReference>
<keyword evidence="3 16" id="KW-1048">Host nucleus</keyword>
<evidence type="ECO:0000256" key="2">
    <source>
        <dbReference type="ARBA" id="ARBA00022518"/>
    </source>
</evidence>
<evidence type="ECO:0000256" key="16">
    <source>
        <dbReference type="HAMAP-Rule" id="MF_04006"/>
    </source>
</evidence>
<dbReference type="GO" id="GO:0039502">
    <property type="term" value="P:symbiont-mediated suppression of host type I interferon-mediated signaling pathway"/>
    <property type="evidence" value="ECO:0007669"/>
    <property type="project" value="UniProtKB-UniRule"/>
</dbReference>
<keyword evidence="4 16" id="KW-0945">Host-virus interaction</keyword>
<evidence type="ECO:0000256" key="10">
    <source>
        <dbReference type="ARBA" id="ARBA00023125"/>
    </source>
</evidence>
<evidence type="ECO:0000256" key="7">
    <source>
        <dbReference type="ARBA" id="ARBA00022771"/>
    </source>
</evidence>
<evidence type="ECO:0000256" key="1">
    <source>
        <dbReference type="ARBA" id="ARBA00006346"/>
    </source>
</evidence>
<name>A0A2D2ALG8_9PAPI</name>
<keyword evidence="8 16" id="KW-0862">Zinc</keyword>
<dbReference type="GO" id="GO:0030430">
    <property type="term" value="C:host cell cytoplasm"/>
    <property type="evidence" value="ECO:0007669"/>
    <property type="project" value="UniProtKB-SubCell"/>
</dbReference>
<keyword evidence="7 16" id="KW-0863">Zinc-finger</keyword>
<reference evidence="18" key="1">
    <citation type="journal article" date="2018" name="MSphere">
        <title>Metagenomic Discovery of 83 New Human Papillomavirus Types in Patients with Immunodeficiency.</title>
        <authorList>
            <person name="Pastrana D.V."/>
            <person name="Peretti A."/>
            <person name="Welch N.L."/>
            <person name="Borgogna C."/>
            <person name="Olivero C."/>
            <person name="Badolato R."/>
            <person name="Notarangelo L.D."/>
            <person name="Gariglio M."/>
            <person name="FitzGerald P.C."/>
            <person name="McIntosh C.E."/>
            <person name="Reeves J."/>
            <person name="Starrett G.J."/>
            <person name="Bliskovsky V."/>
            <person name="Velez D."/>
            <person name="Brownell I."/>
            <person name="Yarchoan R."/>
            <person name="Wyvill K.M."/>
            <person name="Uldrick T.S."/>
            <person name="Maldarelli F."/>
            <person name="Lisco A."/>
            <person name="Sereti I."/>
            <person name="Gonzalez C.M."/>
            <person name="Androphy E.J."/>
            <person name="McBride A.A."/>
            <person name="Van Doorslaer K."/>
            <person name="Garcia F."/>
            <person name="Dvoretzky I."/>
            <person name="Liu J.S."/>
            <person name="Han J."/>
            <person name="Murphy P.M."/>
            <person name="McDermott D.H."/>
            <person name="Buck C.B."/>
        </authorList>
    </citation>
    <scope>NUCLEOTIDE SEQUENCE</scope>
    <source>
        <strain evidence="18">Gamma08_TVMBSHc33</strain>
    </source>
</reference>
<protein>
    <recommendedName>
        <fullName evidence="16 17">Protein E6</fullName>
    </recommendedName>
</protein>
<evidence type="ECO:0000256" key="15">
    <source>
        <dbReference type="ARBA" id="ARBA00023323"/>
    </source>
</evidence>
<evidence type="ECO:0000256" key="12">
    <source>
        <dbReference type="ARBA" id="ARBA00023163"/>
    </source>
</evidence>
<comment type="function">
    <text evidence="16">Plays a major role in the induction and maintenance of cellular transformation. E6 associates with host UBE3A/E6-AP ubiquitin-protein ligase and modulates its activity. Protects host keratinocytes from apoptosis by mediating the degradation of host BAK1. May also inhibit host immune response.</text>
</comment>
<keyword evidence="13 16" id="KW-1035">Host cytoplasm</keyword>
<organism evidence="18">
    <name type="scientific">Gammapapillomavirus 8</name>
    <dbReference type="NCBI Taxonomy" id="1175850"/>
    <lineage>
        <taxon>Viruses</taxon>
        <taxon>Monodnaviria</taxon>
        <taxon>Shotokuvirae</taxon>
        <taxon>Cossaviricota</taxon>
        <taxon>Papovaviricetes</taxon>
        <taxon>Zurhausenvirales</taxon>
        <taxon>Papillomaviridae</taxon>
        <taxon>Firstpapillomavirinae</taxon>
        <taxon>Gammapapillomavirus</taxon>
    </lineage>
</organism>
<dbReference type="InterPro" id="IPR001334">
    <property type="entry name" value="E6"/>
</dbReference>
<keyword evidence="6 16" id="KW-0479">Metal-binding</keyword>
<keyword evidence="12 16" id="KW-0804">Transcription</keyword>
<evidence type="ECO:0000256" key="9">
    <source>
        <dbReference type="ARBA" id="ARBA00023015"/>
    </source>
</evidence>
<evidence type="ECO:0000256" key="3">
    <source>
        <dbReference type="ARBA" id="ARBA00022562"/>
    </source>
</evidence>
<sequence>MAEEHPKSLEQYCSLYNCSFFNLHLPCIFCGHLLTTEDLASFSYKNLSLVLRNSQYYACCAKCCCLSARFEFERHCQCSVPAVNIEDVSGKHLHALLVRCYHCMKELDIAEKYDVVCRDGLFFIVRSQWRSECRSCVQK</sequence>
<proteinExistence type="inferred from homology"/>
<dbReference type="GO" id="GO:0042025">
    <property type="term" value="C:host cell nucleus"/>
    <property type="evidence" value="ECO:0007669"/>
    <property type="project" value="UniProtKB-SubCell"/>
</dbReference>
<keyword evidence="10 16" id="KW-0238">DNA-binding</keyword>
<evidence type="ECO:0000313" key="18">
    <source>
        <dbReference type="EMBL" id="ATQ38289.1"/>
    </source>
</evidence>